<accession>A0AAV9AGJ4</accession>
<dbReference type="PANTHER" id="PTHR35317:SF23">
    <property type="entry name" value="OS04G0629600 PROTEIN"/>
    <property type="match status" value="1"/>
</dbReference>
<proteinExistence type="predicted"/>
<dbReference type="Proteomes" id="UP001179952">
    <property type="component" value="Unassembled WGS sequence"/>
</dbReference>
<protein>
    <submittedName>
        <fullName evidence="1">Uncharacterized protein</fullName>
    </submittedName>
</protein>
<reference evidence="1" key="2">
    <citation type="submission" date="2023-06" db="EMBL/GenBank/DDBJ databases">
        <authorList>
            <person name="Ma L."/>
            <person name="Liu K.-W."/>
            <person name="Li Z."/>
            <person name="Hsiao Y.-Y."/>
            <person name="Qi Y."/>
            <person name="Fu T."/>
            <person name="Tang G."/>
            <person name="Zhang D."/>
            <person name="Sun W.-H."/>
            <person name="Liu D.-K."/>
            <person name="Li Y."/>
            <person name="Chen G.-Z."/>
            <person name="Liu X.-D."/>
            <person name="Liao X.-Y."/>
            <person name="Jiang Y.-T."/>
            <person name="Yu X."/>
            <person name="Hao Y."/>
            <person name="Huang J."/>
            <person name="Zhao X.-W."/>
            <person name="Ke S."/>
            <person name="Chen Y.-Y."/>
            <person name="Wu W.-L."/>
            <person name="Hsu J.-L."/>
            <person name="Lin Y.-F."/>
            <person name="Huang M.-D."/>
            <person name="Li C.-Y."/>
            <person name="Huang L."/>
            <person name="Wang Z.-W."/>
            <person name="Zhao X."/>
            <person name="Zhong W.-Y."/>
            <person name="Peng D.-H."/>
            <person name="Ahmad S."/>
            <person name="Lan S."/>
            <person name="Zhang J.-S."/>
            <person name="Tsai W.-C."/>
            <person name="Van De Peer Y."/>
            <person name="Liu Z.-J."/>
        </authorList>
    </citation>
    <scope>NUCLEOTIDE SEQUENCE</scope>
    <source>
        <strain evidence="1">SCP</strain>
        <tissue evidence="1">Leaves</tissue>
    </source>
</reference>
<sequence>MSLMILNETIRGGIPTLVTAKKFLEIIEKQHAGSAKARIGLLMDKLESIRFDRQESVRAHILHIADLLYQLKDLGLDMENDYIVHKSVNSLPRAFDTFKVHYN</sequence>
<evidence type="ECO:0000313" key="2">
    <source>
        <dbReference type="Proteomes" id="UP001179952"/>
    </source>
</evidence>
<name>A0AAV9AGJ4_ACOGR</name>
<dbReference type="Pfam" id="PF14223">
    <property type="entry name" value="Retrotran_gag_2"/>
    <property type="match status" value="1"/>
</dbReference>
<evidence type="ECO:0000313" key="1">
    <source>
        <dbReference type="EMBL" id="KAK1263121.1"/>
    </source>
</evidence>
<reference evidence="1" key="1">
    <citation type="journal article" date="2023" name="Nat. Commun.">
        <title>Diploid and tetraploid genomes of Acorus and the evolution of monocots.</title>
        <authorList>
            <person name="Ma L."/>
            <person name="Liu K.W."/>
            <person name="Li Z."/>
            <person name="Hsiao Y.Y."/>
            <person name="Qi Y."/>
            <person name="Fu T."/>
            <person name="Tang G.D."/>
            <person name="Zhang D."/>
            <person name="Sun W.H."/>
            <person name="Liu D.K."/>
            <person name="Li Y."/>
            <person name="Chen G.Z."/>
            <person name="Liu X.D."/>
            <person name="Liao X.Y."/>
            <person name="Jiang Y.T."/>
            <person name="Yu X."/>
            <person name="Hao Y."/>
            <person name="Huang J."/>
            <person name="Zhao X.W."/>
            <person name="Ke S."/>
            <person name="Chen Y.Y."/>
            <person name="Wu W.L."/>
            <person name="Hsu J.L."/>
            <person name="Lin Y.F."/>
            <person name="Huang M.D."/>
            <person name="Li C.Y."/>
            <person name="Huang L."/>
            <person name="Wang Z.W."/>
            <person name="Zhao X."/>
            <person name="Zhong W.Y."/>
            <person name="Peng D.H."/>
            <person name="Ahmad S."/>
            <person name="Lan S."/>
            <person name="Zhang J.S."/>
            <person name="Tsai W.C."/>
            <person name="Van de Peer Y."/>
            <person name="Liu Z.J."/>
        </authorList>
    </citation>
    <scope>NUCLEOTIDE SEQUENCE</scope>
    <source>
        <strain evidence="1">SCP</strain>
    </source>
</reference>
<dbReference type="PANTHER" id="PTHR35317">
    <property type="entry name" value="OS04G0629600 PROTEIN"/>
    <property type="match status" value="1"/>
</dbReference>
<keyword evidence="2" id="KW-1185">Reference proteome</keyword>
<gene>
    <name evidence="1" type="ORF">QJS04_geneDACA022338</name>
</gene>
<dbReference type="EMBL" id="JAUJYN010000009">
    <property type="protein sequence ID" value="KAK1263121.1"/>
    <property type="molecule type" value="Genomic_DNA"/>
</dbReference>
<comment type="caution">
    <text evidence="1">The sequence shown here is derived from an EMBL/GenBank/DDBJ whole genome shotgun (WGS) entry which is preliminary data.</text>
</comment>
<dbReference type="AlphaFoldDB" id="A0AAV9AGJ4"/>
<organism evidence="1 2">
    <name type="scientific">Acorus gramineus</name>
    <name type="common">Dwarf sweet flag</name>
    <dbReference type="NCBI Taxonomy" id="55184"/>
    <lineage>
        <taxon>Eukaryota</taxon>
        <taxon>Viridiplantae</taxon>
        <taxon>Streptophyta</taxon>
        <taxon>Embryophyta</taxon>
        <taxon>Tracheophyta</taxon>
        <taxon>Spermatophyta</taxon>
        <taxon>Magnoliopsida</taxon>
        <taxon>Liliopsida</taxon>
        <taxon>Acoraceae</taxon>
        <taxon>Acorus</taxon>
    </lineage>
</organism>